<dbReference type="EMBL" id="JAMQCR010000001">
    <property type="protein sequence ID" value="MCM2532159.1"/>
    <property type="molecule type" value="Genomic_DNA"/>
</dbReference>
<proteinExistence type="predicted"/>
<organism evidence="1 2">
    <name type="scientific">Neobacillus pocheonensis</name>
    <dbReference type="NCBI Taxonomy" id="363869"/>
    <lineage>
        <taxon>Bacteria</taxon>
        <taxon>Bacillati</taxon>
        <taxon>Bacillota</taxon>
        <taxon>Bacilli</taxon>
        <taxon>Bacillales</taxon>
        <taxon>Bacillaceae</taxon>
        <taxon>Neobacillus</taxon>
    </lineage>
</organism>
<protein>
    <submittedName>
        <fullName evidence="1">Uncharacterized protein</fullName>
    </submittedName>
</protein>
<sequence>MMDFDSYRYHPYIINNQIFSQPRQATYQVNPMLTNAIVDLHIDILNAADRANTESNEGLQSFMNEVTAAIGKAGELLQRDPNLNFLGNNFLTFIYLRLVQFNKSFQPSDVGLMIDPFLDTVRKVLEITRIIVPLEHLQLAVPASVEVPQQAVLRVSKLELLKKMGISTWGWLKSAGSIVKSKGTIVISGTVTAVGSFCAWLYANSASIKDWVWDDAIPIYDCYKRTSDPDLFKKCLTDPKEKFKFSEEKASRYASLLRMFVSKPGWAYENNLYIPVPAPTPSPTPPPHRQSILDKILACNSQRRWIRLSFHDGTSVEAFLSAYDLFRGALVYVPKNKYQIICNGLSLYSVQNVQNCIGKTATLTFPNNIKLSFKIEGVDQYGSIGGWINLNDLLSMSALVKDVNCI</sequence>
<accession>A0ABT0W825</accession>
<gene>
    <name evidence="1" type="ORF">NDK43_06825</name>
</gene>
<name>A0ABT0W825_9BACI</name>
<evidence type="ECO:0000313" key="2">
    <source>
        <dbReference type="Proteomes" id="UP001523262"/>
    </source>
</evidence>
<dbReference type="Proteomes" id="UP001523262">
    <property type="component" value="Unassembled WGS sequence"/>
</dbReference>
<reference evidence="1 2" key="1">
    <citation type="submission" date="2022-06" db="EMBL/GenBank/DDBJ databases">
        <authorList>
            <person name="Jeon C.O."/>
        </authorList>
    </citation>
    <scope>NUCLEOTIDE SEQUENCE [LARGE SCALE GENOMIC DNA]</scope>
    <source>
        <strain evidence="1 2">KCTC 13943</strain>
    </source>
</reference>
<keyword evidence="2" id="KW-1185">Reference proteome</keyword>
<comment type="caution">
    <text evidence="1">The sequence shown here is derived from an EMBL/GenBank/DDBJ whole genome shotgun (WGS) entry which is preliminary data.</text>
</comment>
<evidence type="ECO:0000313" key="1">
    <source>
        <dbReference type="EMBL" id="MCM2532159.1"/>
    </source>
</evidence>